<dbReference type="Pfam" id="PF21377">
    <property type="entry name" value="MurD_N"/>
    <property type="match status" value="1"/>
</dbReference>
<gene>
    <name evidence="7 11" type="primary">murD</name>
    <name evidence="11" type="ORF">L6773_17425</name>
</gene>
<accession>A0ABS9KHQ5</accession>
<evidence type="ECO:0000256" key="5">
    <source>
        <dbReference type="ARBA" id="ARBA00022741"/>
    </source>
</evidence>
<keyword evidence="6 7" id="KW-0067">ATP-binding</keyword>
<name>A0ABS9KHQ5_9BACT</name>
<evidence type="ECO:0000256" key="4">
    <source>
        <dbReference type="ARBA" id="ARBA00022598"/>
    </source>
</evidence>
<dbReference type="Pfam" id="PF02875">
    <property type="entry name" value="Mur_ligase_C"/>
    <property type="match status" value="1"/>
</dbReference>
<comment type="pathway">
    <text evidence="2 7 8">Cell wall biogenesis; peptidoglycan biosynthesis.</text>
</comment>
<comment type="subcellular location">
    <subcellularLocation>
        <location evidence="1 7 8">Cytoplasm</location>
    </subcellularLocation>
</comment>
<dbReference type="SUPFAM" id="SSF53244">
    <property type="entry name" value="MurD-like peptide ligases, peptide-binding domain"/>
    <property type="match status" value="1"/>
</dbReference>
<evidence type="ECO:0000256" key="1">
    <source>
        <dbReference type="ARBA" id="ARBA00004496"/>
    </source>
</evidence>
<reference evidence="11" key="1">
    <citation type="submission" date="2022-01" db="EMBL/GenBank/DDBJ databases">
        <authorList>
            <person name="Wang Y."/>
        </authorList>
    </citation>
    <scope>NUCLEOTIDE SEQUENCE</scope>
    <source>
        <strain evidence="11">WB101</strain>
    </source>
</reference>
<dbReference type="Gene3D" id="3.40.1190.10">
    <property type="entry name" value="Mur-like, catalytic domain"/>
    <property type="match status" value="1"/>
</dbReference>
<dbReference type="InterPro" id="IPR013221">
    <property type="entry name" value="Mur_ligase_cen"/>
</dbReference>
<dbReference type="GO" id="GO:0008764">
    <property type="term" value="F:UDP-N-acetylmuramoylalanine-D-glutamate ligase activity"/>
    <property type="evidence" value="ECO:0007669"/>
    <property type="project" value="UniProtKB-EC"/>
</dbReference>
<dbReference type="Gene3D" id="3.40.50.720">
    <property type="entry name" value="NAD(P)-binding Rossmann-like Domain"/>
    <property type="match status" value="1"/>
</dbReference>
<organism evidence="11 12">
    <name type="scientific">Rhodohalobacter sulfatireducens</name>
    <dbReference type="NCBI Taxonomy" id="2911366"/>
    <lineage>
        <taxon>Bacteria</taxon>
        <taxon>Pseudomonadati</taxon>
        <taxon>Balneolota</taxon>
        <taxon>Balneolia</taxon>
        <taxon>Balneolales</taxon>
        <taxon>Balneolaceae</taxon>
        <taxon>Rhodohalobacter</taxon>
    </lineage>
</organism>
<feature type="binding site" evidence="7">
    <location>
        <begin position="112"/>
        <end position="118"/>
    </location>
    <ligand>
        <name>ATP</name>
        <dbReference type="ChEBI" id="CHEBI:30616"/>
    </ligand>
</feature>
<dbReference type="Gene3D" id="3.90.190.20">
    <property type="entry name" value="Mur ligase, C-terminal domain"/>
    <property type="match status" value="1"/>
</dbReference>
<keyword evidence="4 7" id="KW-0436">Ligase</keyword>
<comment type="catalytic activity">
    <reaction evidence="7 8">
        <text>UDP-N-acetyl-alpha-D-muramoyl-L-alanine + D-glutamate + ATP = UDP-N-acetyl-alpha-D-muramoyl-L-alanyl-D-glutamate + ADP + phosphate + H(+)</text>
        <dbReference type="Rhea" id="RHEA:16429"/>
        <dbReference type="ChEBI" id="CHEBI:15378"/>
        <dbReference type="ChEBI" id="CHEBI:29986"/>
        <dbReference type="ChEBI" id="CHEBI:30616"/>
        <dbReference type="ChEBI" id="CHEBI:43474"/>
        <dbReference type="ChEBI" id="CHEBI:83898"/>
        <dbReference type="ChEBI" id="CHEBI:83900"/>
        <dbReference type="ChEBI" id="CHEBI:456216"/>
        <dbReference type="EC" id="6.3.2.9"/>
    </reaction>
</comment>
<feature type="domain" description="Mur ligase central" evidence="10">
    <location>
        <begin position="110"/>
        <end position="294"/>
    </location>
</feature>
<dbReference type="EMBL" id="JAKLWS010000031">
    <property type="protein sequence ID" value="MCG2590361.1"/>
    <property type="molecule type" value="Genomic_DNA"/>
</dbReference>
<keyword evidence="7 8" id="KW-0131">Cell cycle</keyword>
<keyword evidence="7 8" id="KW-0132">Cell division</keyword>
<keyword evidence="5 7" id="KW-0547">Nucleotide-binding</keyword>
<dbReference type="SUPFAM" id="SSF51984">
    <property type="entry name" value="MurCD N-terminal domain"/>
    <property type="match status" value="1"/>
</dbReference>
<comment type="function">
    <text evidence="7 8">Cell wall formation. Catalyzes the addition of glutamate to the nucleotide precursor UDP-N-acetylmuramoyl-L-alanine (UMA).</text>
</comment>
<keyword evidence="3 7" id="KW-0963">Cytoplasm</keyword>
<dbReference type="InterPro" id="IPR036565">
    <property type="entry name" value="Mur-like_cat_sf"/>
</dbReference>
<dbReference type="NCBIfam" id="TIGR01087">
    <property type="entry name" value="murD"/>
    <property type="match status" value="1"/>
</dbReference>
<evidence type="ECO:0000256" key="6">
    <source>
        <dbReference type="ARBA" id="ARBA00022840"/>
    </source>
</evidence>
<evidence type="ECO:0000259" key="10">
    <source>
        <dbReference type="Pfam" id="PF08245"/>
    </source>
</evidence>
<dbReference type="InterPro" id="IPR004101">
    <property type="entry name" value="Mur_ligase_C"/>
</dbReference>
<evidence type="ECO:0000256" key="8">
    <source>
        <dbReference type="RuleBase" id="RU003664"/>
    </source>
</evidence>
<evidence type="ECO:0000256" key="3">
    <source>
        <dbReference type="ARBA" id="ARBA00022490"/>
    </source>
</evidence>
<evidence type="ECO:0000313" key="12">
    <source>
        <dbReference type="Proteomes" id="UP001165366"/>
    </source>
</evidence>
<dbReference type="InterPro" id="IPR005762">
    <property type="entry name" value="MurD"/>
</dbReference>
<dbReference type="RefSeq" id="WP_237855745.1">
    <property type="nucleotide sequence ID" value="NZ_JAKLWS010000031.1"/>
</dbReference>
<evidence type="ECO:0000259" key="9">
    <source>
        <dbReference type="Pfam" id="PF02875"/>
    </source>
</evidence>
<comment type="caution">
    <text evidence="11">The sequence shown here is derived from an EMBL/GenBank/DDBJ whole genome shotgun (WGS) entry which is preliminary data.</text>
</comment>
<dbReference type="Pfam" id="PF08245">
    <property type="entry name" value="Mur_ligase_M"/>
    <property type="match status" value="1"/>
</dbReference>
<keyword evidence="7 8" id="KW-0573">Peptidoglycan synthesis</keyword>
<dbReference type="PANTHER" id="PTHR43692:SF1">
    <property type="entry name" value="UDP-N-ACETYLMURAMOYLALANINE--D-GLUTAMATE LIGASE"/>
    <property type="match status" value="1"/>
</dbReference>
<dbReference type="InterPro" id="IPR036615">
    <property type="entry name" value="Mur_ligase_C_dom_sf"/>
</dbReference>
<feature type="domain" description="Mur ligase C-terminal" evidence="9">
    <location>
        <begin position="316"/>
        <end position="429"/>
    </location>
</feature>
<comment type="similarity">
    <text evidence="7">Belongs to the MurCDEF family.</text>
</comment>
<evidence type="ECO:0000313" key="11">
    <source>
        <dbReference type="EMBL" id="MCG2590361.1"/>
    </source>
</evidence>
<dbReference type="PANTHER" id="PTHR43692">
    <property type="entry name" value="UDP-N-ACETYLMURAMOYLALANINE--D-GLUTAMATE LIGASE"/>
    <property type="match status" value="1"/>
</dbReference>
<dbReference type="Proteomes" id="UP001165366">
    <property type="component" value="Unassembled WGS sequence"/>
</dbReference>
<dbReference type="SUPFAM" id="SSF53623">
    <property type="entry name" value="MurD-like peptide ligases, catalytic domain"/>
    <property type="match status" value="1"/>
</dbReference>
<keyword evidence="7 8" id="KW-0133">Cell shape</keyword>
<proteinExistence type="inferred from homology"/>
<keyword evidence="12" id="KW-1185">Reference proteome</keyword>
<protein>
    <recommendedName>
        <fullName evidence="7 8">UDP-N-acetylmuramoylalanine--D-glutamate ligase</fullName>
        <ecNumber evidence="7 8">6.3.2.9</ecNumber>
    </recommendedName>
    <alternativeName>
        <fullName evidence="7">D-glutamic acid-adding enzyme</fullName>
    </alternativeName>
    <alternativeName>
        <fullName evidence="7">UDP-N-acetylmuramoyl-L-alanyl-D-glutamate synthetase</fullName>
    </alternativeName>
</protein>
<evidence type="ECO:0000256" key="2">
    <source>
        <dbReference type="ARBA" id="ARBA00004752"/>
    </source>
</evidence>
<keyword evidence="7 8" id="KW-0961">Cell wall biogenesis/degradation</keyword>
<sequence length="452" mass="50494">MNVENKHIVVAGAARSGVAVAKLLKKKGAIPFVTDFSSISSEFAEQLRAESIEFEQNQHSEKAMNGDFLVLSPGVPTSSKIARNYLNTGKKVFSEIEVASWFNRSPIVAVTGSNGKTTVANWLAHTWKVANQEHLLAGNIGTAFSDHVDETSKEITALLEVSSFQLDHIDQFKPDISIILNITEDHLDRYQNDFNMYAKSKFRIAENQDDSNWFIYNDDDPVLSNYAEELSKKEEAPRLLAFSSDNEISNGAFVRDGKLILKINNKEEQLMQIGEIGLSGTHNLQNGMATALAARASEIKNEFIRESLQTFEGVEHRLEEVRNLKGVRYVNDSKATNINAVWFALDSYNMPIVLILGGRDKGNDWSVLEHQIREKVHTIVAIGEAKSAIKNQLGKVVPNYMEADTLKQAVKLSKKKAKRGEVVLLSPACSSFDMFENYEHRGNEFKQAVLDL</sequence>
<reference evidence="11" key="2">
    <citation type="submission" date="2024-05" db="EMBL/GenBank/DDBJ databases">
        <title>Rhodohalobacter halophilus gen. nov., sp. nov., a moderately halophilic member of the family Balneolaceae.</title>
        <authorList>
            <person name="Xia J."/>
        </authorList>
    </citation>
    <scope>NUCLEOTIDE SEQUENCE</scope>
    <source>
        <strain evidence="11">WB101</strain>
    </source>
</reference>
<dbReference type="EC" id="6.3.2.9" evidence="7 8"/>
<evidence type="ECO:0000256" key="7">
    <source>
        <dbReference type="HAMAP-Rule" id="MF_00639"/>
    </source>
</evidence>
<dbReference type="HAMAP" id="MF_00639">
    <property type="entry name" value="MurD"/>
    <property type="match status" value="1"/>
</dbReference>